<dbReference type="PROSITE" id="PS00198">
    <property type="entry name" value="4FE4S_FER_1"/>
    <property type="match status" value="1"/>
</dbReference>
<keyword evidence="10 11" id="KW-0003">3Fe-4S</keyword>
<dbReference type="Pfam" id="PF11953">
    <property type="entry name" value="DUF3470"/>
    <property type="match status" value="1"/>
</dbReference>
<dbReference type="GO" id="GO:0051538">
    <property type="term" value="F:3 iron, 4 sulfur cluster binding"/>
    <property type="evidence" value="ECO:0007669"/>
    <property type="project" value="UniProtKB-KW"/>
</dbReference>
<keyword evidence="6 11" id="KW-0677">Repeat</keyword>
<dbReference type="NCBIfam" id="NF045490">
    <property type="entry name" value="FdxA_Protbact"/>
    <property type="match status" value="1"/>
</dbReference>
<keyword evidence="5 11" id="KW-0479">Metal-binding</keyword>
<evidence type="ECO:0000256" key="2">
    <source>
        <dbReference type="ARBA" id="ARBA00001966"/>
    </source>
</evidence>
<dbReference type="SUPFAM" id="SSF54862">
    <property type="entry name" value="4Fe-4S ferredoxins"/>
    <property type="match status" value="1"/>
</dbReference>
<evidence type="ECO:0000256" key="4">
    <source>
        <dbReference type="ARBA" id="ARBA00022485"/>
    </source>
</evidence>
<evidence type="ECO:0000313" key="14">
    <source>
        <dbReference type="EMBL" id="ODS03648.1"/>
    </source>
</evidence>
<evidence type="ECO:0000256" key="6">
    <source>
        <dbReference type="ARBA" id="ARBA00022737"/>
    </source>
</evidence>
<evidence type="ECO:0000256" key="1">
    <source>
        <dbReference type="ARBA" id="ARBA00001927"/>
    </source>
</evidence>
<dbReference type="PANTHER" id="PTHR42859">
    <property type="entry name" value="OXIDOREDUCTASE"/>
    <property type="match status" value="1"/>
</dbReference>
<evidence type="ECO:0000313" key="15">
    <source>
        <dbReference type="Proteomes" id="UP000095042"/>
    </source>
</evidence>
<keyword evidence="9 11" id="KW-0411">Iron-sulfur</keyword>
<dbReference type="GO" id="GO:0046872">
    <property type="term" value="F:metal ion binding"/>
    <property type="evidence" value="ECO:0007669"/>
    <property type="project" value="UniProtKB-KW"/>
</dbReference>
<keyword evidence="3 11" id="KW-0813">Transport</keyword>
<evidence type="ECO:0000256" key="3">
    <source>
        <dbReference type="ARBA" id="ARBA00022448"/>
    </source>
</evidence>
<feature type="domain" description="4Fe-4S ferredoxin-type" evidence="13">
    <location>
        <begin position="31"/>
        <end position="60"/>
    </location>
</feature>
<accession>A0A1E3WCX2</accession>
<dbReference type="InterPro" id="IPR000813">
    <property type="entry name" value="7Fe_ferredoxin"/>
</dbReference>
<name>A0A1E3WCX2_9HYPH</name>
<keyword evidence="8 11" id="KW-0408">Iron</keyword>
<dbReference type="PRINTS" id="PR00354">
    <property type="entry name" value="7FE8SFRDOXIN"/>
</dbReference>
<evidence type="ECO:0000256" key="9">
    <source>
        <dbReference type="ARBA" id="ARBA00023014"/>
    </source>
</evidence>
<organism evidence="14 15">
    <name type="scientific">Methyloceanibacter marginalis</name>
    <dbReference type="NCBI Taxonomy" id="1774971"/>
    <lineage>
        <taxon>Bacteria</taxon>
        <taxon>Pseudomonadati</taxon>
        <taxon>Pseudomonadota</taxon>
        <taxon>Alphaproteobacteria</taxon>
        <taxon>Hyphomicrobiales</taxon>
        <taxon>Hyphomicrobiaceae</taxon>
        <taxon>Methyloceanibacter</taxon>
    </lineage>
</organism>
<comment type="cofactor">
    <cofactor evidence="1 11">
        <name>[3Fe-4S] cluster</name>
        <dbReference type="ChEBI" id="CHEBI:21137"/>
    </cofactor>
</comment>
<dbReference type="AlphaFoldDB" id="A0A1E3WCX2"/>
<keyword evidence="7 11" id="KW-0249">Electron transport</keyword>
<keyword evidence="4 11" id="KW-0004">4Fe-4S</keyword>
<comment type="cofactor">
    <cofactor evidence="2 11">
        <name>[4Fe-4S] cluster</name>
        <dbReference type="ChEBI" id="CHEBI:49883"/>
    </cofactor>
</comment>
<dbReference type="InterPro" id="IPR050294">
    <property type="entry name" value="RnfB_subfamily"/>
</dbReference>
<dbReference type="InterPro" id="IPR054829">
    <property type="entry name" value="FdxA"/>
</dbReference>
<feature type="compositionally biased region" description="Pro residues" evidence="12">
    <location>
        <begin position="117"/>
        <end position="129"/>
    </location>
</feature>
<comment type="caution">
    <text evidence="14">The sequence shown here is derived from an EMBL/GenBank/DDBJ whole genome shotgun (WGS) entry which is preliminary data.</text>
</comment>
<evidence type="ECO:0000256" key="5">
    <source>
        <dbReference type="ARBA" id="ARBA00022723"/>
    </source>
</evidence>
<dbReference type="PROSITE" id="PS51379">
    <property type="entry name" value="4FE4S_FER_2"/>
    <property type="match status" value="2"/>
</dbReference>
<evidence type="ECO:0000259" key="13">
    <source>
        <dbReference type="PROSITE" id="PS51379"/>
    </source>
</evidence>
<dbReference type="Gene3D" id="3.30.70.20">
    <property type="match status" value="1"/>
</dbReference>
<reference evidence="14 15" key="1">
    <citation type="journal article" date="2016" name="Environ. Microbiol.">
        <title>New Methyloceanibacter diversity from North Sea sediments includes methanotroph containing solely the soluble methane monooxygenase.</title>
        <authorList>
            <person name="Vekeman B."/>
            <person name="Kerckhof F.M."/>
            <person name="Cremers G."/>
            <person name="de Vos P."/>
            <person name="Vandamme P."/>
            <person name="Boon N."/>
            <person name="Op den Camp H.J."/>
            <person name="Heylen K."/>
        </authorList>
    </citation>
    <scope>NUCLEOTIDE SEQUENCE [LARGE SCALE GENOMIC DNA]</scope>
    <source>
        <strain evidence="14 15">R-67177</strain>
    </source>
</reference>
<feature type="region of interest" description="Disordered" evidence="12">
    <location>
        <begin position="84"/>
        <end position="129"/>
    </location>
</feature>
<dbReference type="GO" id="GO:0051539">
    <property type="term" value="F:4 iron, 4 sulfur cluster binding"/>
    <property type="evidence" value="ECO:0007669"/>
    <property type="project" value="UniProtKB-KW"/>
</dbReference>
<dbReference type="InterPro" id="IPR022569">
    <property type="entry name" value="Fd_C"/>
</dbReference>
<dbReference type="InterPro" id="IPR017900">
    <property type="entry name" value="4Fe4S_Fe_S_CS"/>
</dbReference>
<keyword evidence="15" id="KW-1185">Reference proteome</keyword>
<dbReference type="PANTHER" id="PTHR42859:SF2">
    <property type="entry name" value="FERREDOXIN"/>
    <property type="match status" value="1"/>
</dbReference>
<proteinExistence type="predicted"/>
<evidence type="ECO:0000256" key="8">
    <source>
        <dbReference type="ARBA" id="ARBA00023004"/>
    </source>
</evidence>
<comment type="function">
    <text evidence="11">Ferredoxins are iron-sulfur proteins that transfer electrons in a wide variety of metabolic reactions.</text>
</comment>
<dbReference type="RefSeq" id="WP_069623159.1">
    <property type="nucleotide sequence ID" value="NZ_LPWD01000073.1"/>
</dbReference>
<dbReference type="EMBL" id="LPWD01000073">
    <property type="protein sequence ID" value="ODS03648.1"/>
    <property type="molecule type" value="Genomic_DNA"/>
</dbReference>
<dbReference type="GO" id="GO:0009055">
    <property type="term" value="F:electron transfer activity"/>
    <property type="evidence" value="ECO:0007669"/>
    <property type="project" value="InterPro"/>
</dbReference>
<evidence type="ECO:0000256" key="11">
    <source>
        <dbReference type="RuleBase" id="RU364098"/>
    </source>
</evidence>
<feature type="domain" description="4Fe-4S ferredoxin-type" evidence="13">
    <location>
        <begin position="1"/>
        <end position="30"/>
    </location>
</feature>
<gene>
    <name evidence="14" type="ORF">AUC71_08575</name>
</gene>
<sequence>MTYVVTENCIKCKYMDCVEVCPVDCFYEGENMLVIHPDECIDCGVCEPECPAEAISPDTEPGLEKCLTLNAKHADIWPNIAVKRDPPPDADSFNGTPDKFAYFSANPGQGDDGPEETQPPPQPAPAPAT</sequence>
<evidence type="ECO:0000256" key="10">
    <source>
        <dbReference type="ARBA" id="ARBA00023291"/>
    </source>
</evidence>
<dbReference type="OrthoDB" id="9803397at2"/>
<dbReference type="Pfam" id="PF00037">
    <property type="entry name" value="Fer4"/>
    <property type="match status" value="1"/>
</dbReference>
<evidence type="ECO:0000256" key="7">
    <source>
        <dbReference type="ARBA" id="ARBA00022982"/>
    </source>
</evidence>
<protein>
    <recommendedName>
        <fullName evidence="11">Ferredoxin</fullName>
    </recommendedName>
</protein>
<dbReference type="InterPro" id="IPR017896">
    <property type="entry name" value="4Fe4S_Fe-S-bd"/>
</dbReference>
<evidence type="ECO:0000256" key="12">
    <source>
        <dbReference type="SAM" id="MobiDB-lite"/>
    </source>
</evidence>
<dbReference type="Proteomes" id="UP000095042">
    <property type="component" value="Unassembled WGS sequence"/>
</dbReference>